<protein>
    <recommendedName>
        <fullName evidence="4 8">3-deoxy-D-manno-octulosonic acid transferase</fullName>
        <shortName evidence="8">Kdo transferase</shortName>
        <ecNumber evidence="3 8">2.4.99.12</ecNumber>
    </recommendedName>
    <alternativeName>
        <fullName evidence="6 8">Lipid IV(A) 3-deoxy-D-manno-octulosonic acid transferase</fullName>
    </alternativeName>
</protein>
<dbReference type="PANTHER" id="PTHR42755:SF1">
    <property type="entry name" value="3-DEOXY-D-MANNO-OCTULOSONIC ACID TRANSFERASE, MITOCHONDRIAL-RELATED"/>
    <property type="match status" value="1"/>
</dbReference>
<comment type="pathway">
    <text evidence="2 8">Bacterial outer membrane biogenesis; LPS core biosynthesis.</text>
</comment>
<keyword evidence="8" id="KW-0448">Lipopolysaccharide biosynthesis</keyword>
<dbReference type="Gene3D" id="3.40.50.2000">
    <property type="entry name" value="Glycogen Phosphorylase B"/>
    <property type="match status" value="1"/>
</dbReference>
<dbReference type="Gene3D" id="3.40.50.11720">
    <property type="entry name" value="3-Deoxy-D-manno-octulosonic-acid transferase, N-terminal domain"/>
    <property type="match status" value="1"/>
</dbReference>
<comment type="similarity">
    <text evidence="8">Belongs to the glycosyltransferase group 1 family.</text>
</comment>
<dbReference type="Proteomes" id="UP001597171">
    <property type="component" value="Unassembled WGS sequence"/>
</dbReference>
<dbReference type="InterPro" id="IPR007507">
    <property type="entry name" value="Glycos_transf_N"/>
</dbReference>
<organism evidence="10 11">
    <name type="scientific">Methylopila musalis</name>
    <dbReference type="NCBI Taxonomy" id="1134781"/>
    <lineage>
        <taxon>Bacteria</taxon>
        <taxon>Pseudomonadati</taxon>
        <taxon>Pseudomonadota</taxon>
        <taxon>Alphaproteobacteria</taxon>
        <taxon>Hyphomicrobiales</taxon>
        <taxon>Methylopilaceae</taxon>
        <taxon>Methylopila</taxon>
    </lineage>
</organism>
<evidence type="ECO:0000256" key="4">
    <source>
        <dbReference type="ARBA" id="ARBA00019077"/>
    </source>
</evidence>
<dbReference type="Pfam" id="PF04413">
    <property type="entry name" value="Glycos_transf_N"/>
    <property type="match status" value="1"/>
</dbReference>
<feature type="domain" description="3-deoxy-D-manno-octulosonic-acid transferase N-terminal" evidence="9">
    <location>
        <begin position="45"/>
        <end position="219"/>
    </location>
</feature>
<dbReference type="EMBL" id="JBHTMX010000171">
    <property type="protein sequence ID" value="MFD1333129.1"/>
    <property type="molecule type" value="Genomic_DNA"/>
</dbReference>
<evidence type="ECO:0000256" key="8">
    <source>
        <dbReference type="RuleBase" id="RU365103"/>
    </source>
</evidence>
<name>A0ABW3ZA16_9HYPH</name>
<dbReference type="GO" id="GO:0016740">
    <property type="term" value="F:transferase activity"/>
    <property type="evidence" value="ECO:0007669"/>
    <property type="project" value="UniProtKB-KW"/>
</dbReference>
<evidence type="ECO:0000256" key="7">
    <source>
        <dbReference type="ARBA" id="ARBA00049183"/>
    </source>
</evidence>
<feature type="non-terminal residue" evidence="10">
    <location>
        <position position="280"/>
    </location>
</feature>
<sequence length="280" mass="30578">MSDRNRPPRVTAPLALYRQGLVALGPFARALLRQRASRGKENMERLGERRGYASAERPDGPLVWLHGASVGEFNALLPLIQRLTARGYWALCTTGTVTSAAVAARRLPDGAIHQFLPLDVPAYVDRFLAHWRPDLALLAESEIWPNLLRGARTLGAPVVLVNGRMSERSFARWRRARRTIGALLDHFDLCLTQSDRDAARFADLGASRVQCVGNLKFDAEPPPADPATLSQMRLSVNGRPVLVAASTHPGDEAGVARAHAVARSHAPNLLTILAPRHPEA</sequence>
<keyword evidence="8" id="KW-0472">Membrane</keyword>
<dbReference type="InterPro" id="IPR038107">
    <property type="entry name" value="Glycos_transf_N_sf"/>
</dbReference>
<comment type="catalytic activity">
    <reaction evidence="7 8">
        <text>lipid IVA (E. coli) + CMP-3-deoxy-beta-D-manno-octulosonate = alpha-Kdo-(2-&gt;6)-lipid IVA (E. coli) + CMP + H(+)</text>
        <dbReference type="Rhea" id="RHEA:28066"/>
        <dbReference type="ChEBI" id="CHEBI:15378"/>
        <dbReference type="ChEBI" id="CHEBI:58603"/>
        <dbReference type="ChEBI" id="CHEBI:60364"/>
        <dbReference type="ChEBI" id="CHEBI:60377"/>
        <dbReference type="ChEBI" id="CHEBI:85987"/>
        <dbReference type="EC" id="2.4.99.12"/>
    </reaction>
</comment>
<evidence type="ECO:0000313" key="10">
    <source>
        <dbReference type="EMBL" id="MFD1333129.1"/>
    </source>
</evidence>
<keyword evidence="8" id="KW-1003">Cell membrane</keyword>
<evidence type="ECO:0000313" key="11">
    <source>
        <dbReference type="Proteomes" id="UP001597171"/>
    </source>
</evidence>
<keyword evidence="11" id="KW-1185">Reference proteome</keyword>
<evidence type="ECO:0000256" key="2">
    <source>
        <dbReference type="ARBA" id="ARBA00004713"/>
    </source>
</evidence>
<dbReference type="EC" id="2.4.99.12" evidence="3 8"/>
<dbReference type="RefSeq" id="WP_378776407.1">
    <property type="nucleotide sequence ID" value="NZ_JBHTMX010000171.1"/>
</dbReference>
<evidence type="ECO:0000256" key="6">
    <source>
        <dbReference type="ARBA" id="ARBA00031445"/>
    </source>
</evidence>
<dbReference type="PANTHER" id="PTHR42755">
    <property type="entry name" value="3-DEOXY-MANNO-OCTULOSONATE CYTIDYLYLTRANSFERASE"/>
    <property type="match status" value="1"/>
</dbReference>
<comment type="caution">
    <text evidence="10">The sequence shown here is derived from an EMBL/GenBank/DDBJ whole genome shotgun (WGS) entry which is preliminary data.</text>
</comment>
<comment type="subcellular location">
    <subcellularLocation>
        <location evidence="8">Cell membrane</location>
    </subcellularLocation>
</comment>
<comment type="function">
    <text evidence="1 8">Involved in lipopolysaccharide (LPS) biosynthesis. Catalyzes the transfer of 3-deoxy-D-manno-octulosonate (Kdo) residue(s) from CMP-Kdo to lipid IV(A), the tetraacyldisaccharide-1,4'-bisphosphate precursor of lipid A.</text>
</comment>
<accession>A0ABW3ZA16</accession>
<evidence type="ECO:0000259" key="9">
    <source>
        <dbReference type="Pfam" id="PF04413"/>
    </source>
</evidence>
<evidence type="ECO:0000256" key="3">
    <source>
        <dbReference type="ARBA" id="ARBA00012621"/>
    </source>
</evidence>
<evidence type="ECO:0000256" key="5">
    <source>
        <dbReference type="ARBA" id="ARBA00022679"/>
    </source>
</evidence>
<evidence type="ECO:0000256" key="1">
    <source>
        <dbReference type="ARBA" id="ARBA00003394"/>
    </source>
</evidence>
<keyword evidence="5 8" id="KW-0808">Transferase</keyword>
<reference evidence="11" key="1">
    <citation type="journal article" date="2019" name="Int. J. Syst. Evol. Microbiol.">
        <title>The Global Catalogue of Microorganisms (GCM) 10K type strain sequencing project: providing services to taxonomists for standard genome sequencing and annotation.</title>
        <authorList>
            <consortium name="The Broad Institute Genomics Platform"/>
            <consortium name="The Broad Institute Genome Sequencing Center for Infectious Disease"/>
            <person name="Wu L."/>
            <person name="Ma J."/>
        </authorList>
    </citation>
    <scope>NUCLEOTIDE SEQUENCE [LARGE SCALE GENOMIC DNA]</scope>
    <source>
        <strain evidence="11">CCUG 61696</strain>
    </source>
</reference>
<gene>
    <name evidence="10" type="ORF">ACFQ4O_14085</name>
</gene>
<dbReference type="InterPro" id="IPR039901">
    <property type="entry name" value="Kdotransferase"/>
</dbReference>
<proteinExistence type="inferred from homology"/>